<keyword evidence="9" id="KW-0560">Oxidoreductase</keyword>
<dbReference type="STRING" id="55544.A0A4D9DQ44"/>
<accession>A0A4D9DQ44</accession>
<proteinExistence type="inferred from homology"/>
<evidence type="ECO:0000256" key="27">
    <source>
        <dbReference type="ARBA" id="ARBA00083258"/>
    </source>
</evidence>
<dbReference type="EC" id="1.1.1.239" evidence="21"/>
<dbReference type="EC" id="1.1.1.n12" evidence="5"/>
<evidence type="ECO:0000256" key="13">
    <source>
        <dbReference type="ARBA" id="ARBA00023160"/>
    </source>
</evidence>
<dbReference type="GO" id="GO:0047035">
    <property type="term" value="F:testosterone dehydrogenase (NAD+) activity"/>
    <property type="evidence" value="ECO:0007669"/>
    <property type="project" value="UniProtKB-EC"/>
</dbReference>
<keyword evidence="12" id="KW-0496">Mitochondrion</keyword>
<comment type="pathway">
    <text evidence="3">Lipid metabolism; mitochondrial fatty acid beta-oxidation.</text>
</comment>
<reference evidence="29 30" key="2">
    <citation type="submission" date="2019-04" db="EMBL/GenBank/DDBJ databases">
        <title>The genome sequence of big-headed turtle.</title>
        <authorList>
            <person name="Gong S."/>
        </authorList>
    </citation>
    <scope>NUCLEOTIDE SEQUENCE [LARGE SCALE GENOMIC DNA]</scope>
    <source>
        <strain evidence="29">DO16091913</strain>
        <tissue evidence="29">Muscle</tissue>
    </source>
</reference>
<evidence type="ECO:0000256" key="25">
    <source>
        <dbReference type="ARBA" id="ARBA00081936"/>
    </source>
</evidence>
<evidence type="ECO:0000256" key="2">
    <source>
        <dbReference type="ARBA" id="ARBA00005194"/>
    </source>
</evidence>
<dbReference type="EMBL" id="QXTE01000538">
    <property type="protein sequence ID" value="TFJ97083.1"/>
    <property type="molecule type" value="Genomic_DNA"/>
</dbReference>
<dbReference type="SUPFAM" id="SSF51735">
    <property type="entry name" value="NAD(P)-binding Rossmann-fold domains"/>
    <property type="match status" value="1"/>
</dbReference>
<evidence type="ECO:0000256" key="17">
    <source>
        <dbReference type="ARBA" id="ARBA00050232"/>
    </source>
</evidence>
<dbReference type="GO" id="GO:0005840">
    <property type="term" value="C:ribosome"/>
    <property type="evidence" value="ECO:0007669"/>
    <property type="project" value="UniProtKB-KW"/>
</dbReference>
<evidence type="ECO:0000256" key="28">
    <source>
        <dbReference type="RuleBase" id="RU000363"/>
    </source>
</evidence>
<dbReference type="Pfam" id="PF13561">
    <property type="entry name" value="adh_short_C2"/>
    <property type="match status" value="1"/>
</dbReference>
<evidence type="ECO:0000256" key="10">
    <source>
        <dbReference type="ARBA" id="ARBA00023027"/>
    </source>
</evidence>
<keyword evidence="10" id="KW-0520">NAD</keyword>
<evidence type="ECO:0000256" key="22">
    <source>
        <dbReference type="ARBA" id="ARBA00070911"/>
    </source>
</evidence>
<comment type="similarity">
    <text evidence="4 28">Belongs to the short-chain dehydrogenases/reductases (SDR) family.</text>
</comment>
<evidence type="ECO:0000256" key="24">
    <source>
        <dbReference type="ARBA" id="ARBA00081419"/>
    </source>
</evidence>
<evidence type="ECO:0000256" key="1">
    <source>
        <dbReference type="ARBA" id="ARBA00004305"/>
    </source>
</evidence>
<evidence type="ECO:0000256" key="12">
    <source>
        <dbReference type="ARBA" id="ARBA00023128"/>
    </source>
</evidence>
<dbReference type="PANTHER" id="PTHR42760:SF83">
    <property type="entry name" value="(3R)-3-HYDROXYACYL-COA DEHYDROGENASE"/>
    <property type="match status" value="1"/>
</dbReference>
<comment type="pathway">
    <text evidence="15">Steroid biosynthesis; estrogen biosynthesis.</text>
</comment>
<comment type="catalytic activity">
    <reaction evidence="18">
        <text>17beta-hydroxy-5alpha-androstan-3-one + NAD(+) = 5alpha-androstan-3,17-dione + NADH + H(+)</text>
        <dbReference type="Rhea" id="RHEA:41992"/>
        <dbReference type="ChEBI" id="CHEBI:15378"/>
        <dbReference type="ChEBI" id="CHEBI:15994"/>
        <dbReference type="ChEBI" id="CHEBI:16330"/>
        <dbReference type="ChEBI" id="CHEBI:57540"/>
        <dbReference type="ChEBI" id="CHEBI:57945"/>
    </reaction>
    <physiologicalReaction direction="left-to-right" evidence="18">
        <dbReference type="Rhea" id="RHEA:41993"/>
    </physiologicalReaction>
</comment>
<comment type="pathway">
    <text evidence="2">Lipid metabolism; fatty acid biosynthesis.</text>
</comment>
<dbReference type="InterPro" id="IPR002347">
    <property type="entry name" value="SDR_fam"/>
</dbReference>
<reference evidence="29 30" key="1">
    <citation type="submission" date="2019-04" db="EMBL/GenBank/DDBJ databases">
        <title>Draft genome of the big-headed turtle Platysternon megacephalum.</title>
        <authorList>
            <person name="Gong S."/>
        </authorList>
    </citation>
    <scope>NUCLEOTIDE SEQUENCE [LARGE SCALE GENOMIC DNA]</scope>
    <source>
        <strain evidence="29">DO16091913</strain>
        <tissue evidence="29">Muscle</tissue>
    </source>
</reference>
<comment type="catalytic activity">
    <reaction evidence="19">
        <text>a (3R)-3-hydroxyacyl-CoA + NAD(+) = a 3-oxoacyl-CoA + NADH + H(+)</text>
        <dbReference type="Rhea" id="RHEA:32711"/>
        <dbReference type="ChEBI" id="CHEBI:15378"/>
        <dbReference type="ChEBI" id="CHEBI:57319"/>
        <dbReference type="ChEBI" id="CHEBI:57540"/>
        <dbReference type="ChEBI" id="CHEBI:57945"/>
        <dbReference type="ChEBI" id="CHEBI:90726"/>
        <dbReference type="EC" id="1.1.1.n12"/>
    </reaction>
    <physiologicalReaction direction="left-to-right" evidence="19">
        <dbReference type="Rhea" id="RHEA:32712"/>
    </physiologicalReaction>
</comment>
<evidence type="ECO:0000256" key="8">
    <source>
        <dbReference type="ARBA" id="ARBA00022832"/>
    </source>
</evidence>
<evidence type="ECO:0000256" key="16">
    <source>
        <dbReference type="ARBA" id="ARBA00049069"/>
    </source>
</evidence>
<dbReference type="Pfam" id="PF00106">
    <property type="entry name" value="adh_short"/>
    <property type="match status" value="1"/>
</dbReference>
<evidence type="ECO:0000313" key="29">
    <source>
        <dbReference type="EMBL" id="TFJ97083.1"/>
    </source>
</evidence>
<keyword evidence="29" id="KW-0689">Ribosomal protein</keyword>
<evidence type="ECO:0000256" key="21">
    <source>
        <dbReference type="ARBA" id="ARBA00066822"/>
    </source>
</evidence>
<comment type="caution">
    <text evidence="29">The sequence shown here is derived from an EMBL/GenBank/DDBJ whole genome shotgun (WGS) entry which is preliminary data.</text>
</comment>
<dbReference type="PANTHER" id="PTHR42760">
    <property type="entry name" value="SHORT-CHAIN DEHYDROGENASES/REDUCTASES FAMILY MEMBER"/>
    <property type="match status" value="1"/>
</dbReference>
<dbReference type="FunFam" id="3.40.50.720:FF:000231">
    <property type="entry name" value="Estradiol 17-beta-dehydrogenase 8"/>
    <property type="match status" value="1"/>
</dbReference>
<evidence type="ECO:0000256" key="26">
    <source>
        <dbReference type="ARBA" id="ARBA00083097"/>
    </source>
</evidence>
<protein>
    <recommendedName>
        <fullName evidence="22">(3R)-3-hydroxyacyl-CoA dehydrogenase</fullName>
        <ecNumber evidence="21">1.1.1.239</ecNumber>
        <ecNumber evidence="14">1.1.1.62</ecNumber>
        <ecNumber evidence="5">1.1.1.n12</ecNumber>
    </recommendedName>
    <alternativeName>
        <fullName evidence="24">17-beta-hydroxysteroid dehydrogenase 8</fullName>
    </alternativeName>
    <alternativeName>
        <fullName evidence="23">3-ketoacyl-[acyl-carrier-protein] reductase alpha subunit</fullName>
    </alternativeName>
    <alternativeName>
        <fullName evidence="26">3-oxoacyl-[acyl-carrier-protein] reductase</fullName>
    </alternativeName>
    <alternativeName>
        <fullName evidence="27">Estradiol 17-beta-dehydrogenase 8</fullName>
    </alternativeName>
    <alternativeName>
        <fullName evidence="25">Testosterone 17-beta-dehydrogenase 8</fullName>
    </alternativeName>
</protein>
<evidence type="ECO:0000256" key="23">
    <source>
        <dbReference type="ARBA" id="ARBA00077835"/>
    </source>
</evidence>
<comment type="catalytic activity">
    <reaction evidence="17">
        <text>testosterone + NAD(+) = androst-4-ene-3,17-dione + NADH + H(+)</text>
        <dbReference type="Rhea" id="RHEA:14929"/>
        <dbReference type="ChEBI" id="CHEBI:15378"/>
        <dbReference type="ChEBI" id="CHEBI:16422"/>
        <dbReference type="ChEBI" id="CHEBI:17347"/>
        <dbReference type="ChEBI" id="CHEBI:57540"/>
        <dbReference type="ChEBI" id="CHEBI:57945"/>
        <dbReference type="EC" id="1.1.1.239"/>
    </reaction>
    <physiologicalReaction direction="left-to-right" evidence="17">
        <dbReference type="Rhea" id="RHEA:14930"/>
    </physiologicalReaction>
</comment>
<keyword evidence="30" id="KW-1185">Reference proteome</keyword>
<evidence type="ECO:0000256" key="3">
    <source>
        <dbReference type="ARBA" id="ARBA00005198"/>
    </source>
</evidence>
<comment type="catalytic activity">
    <reaction evidence="16">
        <text>17beta-estradiol + NAD(+) = estrone + NADH + H(+)</text>
        <dbReference type="Rhea" id="RHEA:24612"/>
        <dbReference type="ChEBI" id="CHEBI:15378"/>
        <dbReference type="ChEBI" id="CHEBI:16469"/>
        <dbReference type="ChEBI" id="CHEBI:17263"/>
        <dbReference type="ChEBI" id="CHEBI:57540"/>
        <dbReference type="ChEBI" id="CHEBI:57945"/>
        <dbReference type="EC" id="1.1.1.62"/>
    </reaction>
    <physiologicalReaction direction="left-to-right" evidence="16">
        <dbReference type="Rhea" id="RHEA:24613"/>
    </physiologicalReaction>
    <physiologicalReaction direction="right-to-left" evidence="16">
        <dbReference type="Rhea" id="RHEA:24614"/>
    </physiologicalReaction>
</comment>
<dbReference type="PRINTS" id="PR00081">
    <property type="entry name" value="GDHRDH"/>
</dbReference>
<dbReference type="PRINTS" id="PR00080">
    <property type="entry name" value="SDRFAMILY"/>
</dbReference>
<dbReference type="GO" id="GO:0005759">
    <property type="term" value="C:mitochondrial matrix"/>
    <property type="evidence" value="ECO:0007669"/>
    <property type="project" value="UniProtKB-SubCell"/>
</dbReference>
<dbReference type="GO" id="GO:0006633">
    <property type="term" value="P:fatty acid biosynthetic process"/>
    <property type="evidence" value="ECO:0007669"/>
    <property type="project" value="UniProtKB-KW"/>
</dbReference>
<evidence type="ECO:0000256" key="15">
    <source>
        <dbReference type="ARBA" id="ARBA00037929"/>
    </source>
</evidence>
<keyword evidence="11" id="KW-0443">Lipid metabolism</keyword>
<evidence type="ECO:0000256" key="6">
    <source>
        <dbReference type="ARBA" id="ARBA00022516"/>
    </source>
</evidence>
<evidence type="ECO:0000313" key="30">
    <source>
        <dbReference type="Proteomes" id="UP000297703"/>
    </source>
</evidence>
<dbReference type="AlphaFoldDB" id="A0A4D9DQ44"/>
<sequence length="287" mass="29276">MAAPLRLRSTLALVTGGGSGIGRAVCARLAEEGALVAVADQNEAGAAETVRGLPRGEPGQEHEAFGVDVSSAQSVGELMARIQARFSAPPRVCVSCAGITMDEFLLKQTEAAFDKVLQVNLKGTFLVTQAVARGLVESGVPGGSIINMGSIVGKVGNLGQVSYAASKAGVEGLTKTAAKELARFGIRCNVVLPGFIATPMTDKVPPKVLQKICALSPGSPFPLGCRGAPCSPAISDPSPPAAQFAGMVPLGRLGDPKEVADVCVFLASDESRYITGASVEVTGGLFL</sequence>
<comment type="subunit">
    <text evidence="20">Heterotetramer with CBR4; contains two molecules of HSD17B8 and CBR4.</text>
</comment>
<evidence type="ECO:0000256" key="19">
    <source>
        <dbReference type="ARBA" id="ARBA00052680"/>
    </source>
</evidence>
<dbReference type="GO" id="GO:0048038">
    <property type="term" value="F:quinone binding"/>
    <property type="evidence" value="ECO:0007669"/>
    <property type="project" value="TreeGrafter"/>
</dbReference>
<evidence type="ECO:0000256" key="14">
    <source>
        <dbReference type="ARBA" id="ARBA00024072"/>
    </source>
</evidence>
<evidence type="ECO:0000256" key="4">
    <source>
        <dbReference type="ARBA" id="ARBA00006484"/>
    </source>
</evidence>
<dbReference type="EC" id="1.1.1.62" evidence="14"/>
<dbReference type="InterPro" id="IPR020904">
    <property type="entry name" value="Sc_DH/Rdtase_CS"/>
</dbReference>
<organism evidence="29 30">
    <name type="scientific">Platysternon megacephalum</name>
    <name type="common">big-headed turtle</name>
    <dbReference type="NCBI Taxonomy" id="55544"/>
    <lineage>
        <taxon>Eukaryota</taxon>
        <taxon>Metazoa</taxon>
        <taxon>Chordata</taxon>
        <taxon>Craniata</taxon>
        <taxon>Vertebrata</taxon>
        <taxon>Euteleostomi</taxon>
        <taxon>Archelosauria</taxon>
        <taxon>Testudinata</taxon>
        <taxon>Testudines</taxon>
        <taxon>Cryptodira</taxon>
        <taxon>Durocryptodira</taxon>
        <taxon>Testudinoidea</taxon>
        <taxon>Platysternidae</taxon>
        <taxon>Platysternon</taxon>
    </lineage>
</organism>
<dbReference type="GO" id="GO:0008210">
    <property type="term" value="P:estrogen metabolic process"/>
    <property type="evidence" value="ECO:0007669"/>
    <property type="project" value="UniProtKB-ARBA"/>
</dbReference>
<evidence type="ECO:0000256" key="18">
    <source>
        <dbReference type="ARBA" id="ARBA00050435"/>
    </source>
</evidence>
<dbReference type="GO" id="GO:0004303">
    <property type="term" value="F:estradiol 17-beta-dehydrogenase [NAD(P)+] activity"/>
    <property type="evidence" value="ECO:0007669"/>
    <property type="project" value="UniProtKB-EC"/>
</dbReference>
<dbReference type="Gene3D" id="3.40.50.720">
    <property type="entry name" value="NAD(P)-binding Rossmann-like Domain"/>
    <property type="match status" value="1"/>
</dbReference>
<evidence type="ECO:0000256" key="7">
    <source>
        <dbReference type="ARBA" id="ARBA00022553"/>
    </source>
</evidence>
<keyword evidence="7" id="KW-0597">Phosphoprotein</keyword>
<keyword evidence="8" id="KW-0276">Fatty acid metabolism</keyword>
<comment type="subcellular location">
    <subcellularLocation>
        <location evidence="1">Mitochondrion matrix</location>
    </subcellularLocation>
</comment>
<evidence type="ECO:0000256" key="11">
    <source>
        <dbReference type="ARBA" id="ARBA00023098"/>
    </source>
</evidence>
<dbReference type="Proteomes" id="UP000297703">
    <property type="component" value="Unassembled WGS sequence"/>
</dbReference>
<dbReference type="PROSITE" id="PS00061">
    <property type="entry name" value="ADH_SHORT"/>
    <property type="match status" value="1"/>
</dbReference>
<keyword evidence="13" id="KW-0275">Fatty acid biosynthesis</keyword>
<keyword evidence="6" id="KW-0444">Lipid biosynthesis</keyword>
<keyword evidence="29" id="KW-0687">Ribonucleoprotein</keyword>
<dbReference type="OrthoDB" id="294295at2759"/>
<name>A0A4D9DQ44_9SAUR</name>
<gene>
    <name evidence="29" type="ORF">DR999_PMT21125</name>
</gene>
<evidence type="ECO:0000256" key="9">
    <source>
        <dbReference type="ARBA" id="ARBA00023002"/>
    </source>
</evidence>
<dbReference type="InterPro" id="IPR036291">
    <property type="entry name" value="NAD(P)-bd_dom_sf"/>
</dbReference>
<evidence type="ECO:0000256" key="5">
    <source>
        <dbReference type="ARBA" id="ARBA00012456"/>
    </source>
</evidence>
<evidence type="ECO:0000256" key="20">
    <source>
        <dbReference type="ARBA" id="ARBA00065174"/>
    </source>
</evidence>